<evidence type="ECO:0000256" key="4">
    <source>
        <dbReference type="ARBA" id="ARBA00023136"/>
    </source>
</evidence>
<dbReference type="GeneID" id="19400525"/>
<protein>
    <recommendedName>
        <fullName evidence="6">MARVEL domain-containing protein</fullName>
    </recommendedName>
</protein>
<keyword evidence="3 5" id="KW-1133">Transmembrane helix</keyword>
<dbReference type="EMBL" id="KB908537">
    <property type="protein sequence ID" value="EOA88508.1"/>
    <property type="molecule type" value="Genomic_DNA"/>
</dbReference>
<dbReference type="GO" id="GO:0016020">
    <property type="term" value="C:membrane"/>
    <property type="evidence" value="ECO:0007669"/>
    <property type="project" value="UniProtKB-SubCell"/>
</dbReference>
<dbReference type="PANTHER" id="PTHR39608:SF1">
    <property type="entry name" value="INTEGRAL MEMBRANE PROTEIN (AFU_ORTHOLOGUE AFUA_5G08640)"/>
    <property type="match status" value="1"/>
</dbReference>
<evidence type="ECO:0000259" key="6">
    <source>
        <dbReference type="Pfam" id="PF01284"/>
    </source>
</evidence>
<keyword evidence="8" id="KW-1185">Reference proteome</keyword>
<evidence type="ECO:0000256" key="1">
    <source>
        <dbReference type="ARBA" id="ARBA00004141"/>
    </source>
</evidence>
<evidence type="ECO:0000256" key="2">
    <source>
        <dbReference type="ARBA" id="ARBA00022692"/>
    </source>
</evidence>
<feature type="domain" description="MARVEL" evidence="6">
    <location>
        <begin position="7"/>
        <end position="143"/>
    </location>
</feature>
<dbReference type="PANTHER" id="PTHR39608">
    <property type="entry name" value="INTEGRAL MEMBRANE PROTEIN (AFU_ORTHOLOGUE AFUA_5G08640)"/>
    <property type="match status" value="1"/>
</dbReference>
<dbReference type="Pfam" id="PF01284">
    <property type="entry name" value="MARVEL"/>
    <property type="match status" value="1"/>
</dbReference>
<name>R0K667_EXST2</name>
<feature type="transmembrane region" description="Helical" evidence="5">
    <location>
        <begin position="80"/>
        <end position="108"/>
    </location>
</feature>
<dbReference type="OrthoDB" id="4074965at2759"/>
<dbReference type="HOGENOM" id="CLU_079951_2_0_1"/>
<dbReference type="RefSeq" id="XP_008023908.1">
    <property type="nucleotide sequence ID" value="XM_008025717.1"/>
</dbReference>
<comment type="subcellular location">
    <subcellularLocation>
        <location evidence="1">Membrane</location>
        <topology evidence="1">Multi-pass membrane protein</topology>
    </subcellularLocation>
</comment>
<dbReference type="eggNOG" id="ENOG502SSGF">
    <property type="taxonomic scope" value="Eukaryota"/>
</dbReference>
<gene>
    <name evidence="7" type="ORF">SETTUDRAFT_168381</name>
</gene>
<feature type="transmembrane region" description="Helical" evidence="5">
    <location>
        <begin position="9"/>
        <end position="29"/>
    </location>
</feature>
<accession>R0K667</accession>
<organism evidence="7 8">
    <name type="scientific">Exserohilum turcicum (strain 28A)</name>
    <name type="common">Northern leaf blight fungus</name>
    <name type="synonym">Setosphaeria turcica</name>
    <dbReference type="NCBI Taxonomy" id="671987"/>
    <lineage>
        <taxon>Eukaryota</taxon>
        <taxon>Fungi</taxon>
        <taxon>Dikarya</taxon>
        <taxon>Ascomycota</taxon>
        <taxon>Pezizomycotina</taxon>
        <taxon>Dothideomycetes</taxon>
        <taxon>Pleosporomycetidae</taxon>
        <taxon>Pleosporales</taxon>
        <taxon>Pleosporineae</taxon>
        <taxon>Pleosporaceae</taxon>
        <taxon>Exserohilum</taxon>
    </lineage>
</organism>
<dbReference type="InterPro" id="IPR008253">
    <property type="entry name" value="Marvel"/>
</dbReference>
<reference evidence="7 8" key="2">
    <citation type="journal article" date="2013" name="PLoS Genet.">
        <title>Comparative genome structure, secondary metabolite, and effector coding capacity across Cochliobolus pathogens.</title>
        <authorList>
            <person name="Condon B.J."/>
            <person name="Leng Y."/>
            <person name="Wu D."/>
            <person name="Bushley K.E."/>
            <person name="Ohm R.A."/>
            <person name="Otillar R."/>
            <person name="Martin J."/>
            <person name="Schackwitz W."/>
            <person name="Grimwood J."/>
            <person name="MohdZainudin N."/>
            <person name="Xue C."/>
            <person name="Wang R."/>
            <person name="Manning V.A."/>
            <person name="Dhillon B."/>
            <person name="Tu Z.J."/>
            <person name="Steffenson B.J."/>
            <person name="Salamov A."/>
            <person name="Sun H."/>
            <person name="Lowry S."/>
            <person name="LaButti K."/>
            <person name="Han J."/>
            <person name="Copeland A."/>
            <person name="Lindquist E."/>
            <person name="Barry K."/>
            <person name="Schmutz J."/>
            <person name="Baker S.E."/>
            <person name="Ciuffetti L.M."/>
            <person name="Grigoriev I.V."/>
            <person name="Zhong S."/>
            <person name="Turgeon B.G."/>
        </authorList>
    </citation>
    <scope>NUCLEOTIDE SEQUENCE [LARGE SCALE GENOMIC DNA]</scope>
    <source>
        <strain evidence="8">28A</strain>
    </source>
</reference>
<proteinExistence type="predicted"/>
<sequence length="163" mass="18447">MIFSRLFSIIMRIAQWVFAAIVLGLTSYFTYRTTLGPRRHDDGPLGRLIFSIIWSSLSIIFAFIWAIPTKSSMSGYVSDFVFTAGWAAVFGLLVDWFNGTGCGSAWAWRNGFSLRRSNMCGQWRTAQAFSFLSMITWFATAIFGIIMVHRLQRRAAANTTSRV</sequence>
<evidence type="ECO:0000256" key="3">
    <source>
        <dbReference type="ARBA" id="ARBA00022989"/>
    </source>
</evidence>
<evidence type="ECO:0000256" key="5">
    <source>
        <dbReference type="SAM" id="Phobius"/>
    </source>
</evidence>
<feature type="transmembrane region" description="Helical" evidence="5">
    <location>
        <begin position="49"/>
        <end position="68"/>
    </location>
</feature>
<dbReference type="Proteomes" id="UP000016935">
    <property type="component" value="Unassembled WGS sequence"/>
</dbReference>
<evidence type="ECO:0000313" key="8">
    <source>
        <dbReference type="Proteomes" id="UP000016935"/>
    </source>
</evidence>
<keyword evidence="2 5" id="KW-0812">Transmembrane</keyword>
<reference evidence="7 8" key="1">
    <citation type="journal article" date="2012" name="PLoS Pathog.">
        <title>Diverse lifestyles and strategies of plant pathogenesis encoded in the genomes of eighteen Dothideomycetes fungi.</title>
        <authorList>
            <person name="Ohm R.A."/>
            <person name="Feau N."/>
            <person name="Henrissat B."/>
            <person name="Schoch C.L."/>
            <person name="Horwitz B.A."/>
            <person name="Barry K.W."/>
            <person name="Condon B.J."/>
            <person name="Copeland A.C."/>
            <person name="Dhillon B."/>
            <person name="Glaser F."/>
            <person name="Hesse C.N."/>
            <person name="Kosti I."/>
            <person name="LaButti K."/>
            <person name="Lindquist E.A."/>
            <person name="Lucas S."/>
            <person name="Salamov A.A."/>
            <person name="Bradshaw R.E."/>
            <person name="Ciuffetti L."/>
            <person name="Hamelin R.C."/>
            <person name="Kema G.H.J."/>
            <person name="Lawrence C."/>
            <person name="Scott J.A."/>
            <person name="Spatafora J.W."/>
            <person name="Turgeon B.G."/>
            <person name="de Wit P.J.G.M."/>
            <person name="Zhong S."/>
            <person name="Goodwin S.B."/>
            <person name="Grigoriev I.V."/>
        </authorList>
    </citation>
    <scope>NUCLEOTIDE SEQUENCE [LARGE SCALE GENOMIC DNA]</scope>
    <source>
        <strain evidence="8">28A</strain>
    </source>
</reference>
<feature type="transmembrane region" description="Helical" evidence="5">
    <location>
        <begin position="128"/>
        <end position="148"/>
    </location>
</feature>
<evidence type="ECO:0000313" key="7">
    <source>
        <dbReference type="EMBL" id="EOA88508.1"/>
    </source>
</evidence>
<keyword evidence="4 5" id="KW-0472">Membrane</keyword>
<dbReference type="AlphaFoldDB" id="R0K667"/>